<evidence type="ECO:0000256" key="4">
    <source>
        <dbReference type="ARBA" id="ARBA00023027"/>
    </source>
</evidence>
<dbReference type="EC" id="1.7.1.17" evidence="6"/>
<dbReference type="AlphaFoldDB" id="A0A0R0CXH6"/>
<organism evidence="8 9">
    <name type="scientific">Pseudoxanthomonas dokdonensis</name>
    <dbReference type="NCBI Taxonomy" id="344882"/>
    <lineage>
        <taxon>Bacteria</taxon>
        <taxon>Pseudomonadati</taxon>
        <taxon>Pseudomonadota</taxon>
        <taxon>Gammaproteobacteria</taxon>
        <taxon>Lysobacterales</taxon>
        <taxon>Lysobacteraceae</taxon>
        <taxon>Pseudoxanthomonas</taxon>
    </lineage>
</organism>
<comment type="catalytic activity">
    <reaction evidence="6">
        <text>2 a quinone + NADH + H(+) = 2 a 1,4-benzosemiquinone + NAD(+)</text>
        <dbReference type="Rhea" id="RHEA:65952"/>
        <dbReference type="ChEBI" id="CHEBI:15378"/>
        <dbReference type="ChEBI" id="CHEBI:57540"/>
        <dbReference type="ChEBI" id="CHEBI:57945"/>
        <dbReference type="ChEBI" id="CHEBI:132124"/>
        <dbReference type="ChEBI" id="CHEBI:134225"/>
    </reaction>
</comment>
<dbReference type="OrthoDB" id="9787136at2"/>
<evidence type="ECO:0000256" key="1">
    <source>
        <dbReference type="ARBA" id="ARBA00022630"/>
    </source>
</evidence>
<dbReference type="EMBL" id="LDJL01000004">
    <property type="protein sequence ID" value="KRG71098.1"/>
    <property type="molecule type" value="Genomic_DNA"/>
</dbReference>
<dbReference type="InterPro" id="IPR050104">
    <property type="entry name" value="FMN-dep_NADH:Q_OxRdtase_AzoR1"/>
</dbReference>
<dbReference type="GO" id="GO:0009055">
    <property type="term" value="F:electron transfer activity"/>
    <property type="evidence" value="ECO:0007669"/>
    <property type="project" value="UniProtKB-UniRule"/>
</dbReference>
<dbReference type="RefSeq" id="WP_057657428.1">
    <property type="nucleotide sequence ID" value="NZ_LDJL01000004.1"/>
</dbReference>
<evidence type="ECO:0000256" key="3">
    <source>
        <dbReference type="ARBA" id="ARBA00023002"/>
    </source>
</evidence>
<comment type="function">
    <text evidence="6">Quinone reductase that provides resistance to thiol-specific stress caused by electrophilic quinones.</text>
</comment>
<feature type="domain" description="Flavodoxin-like fold" evidence="7">
    <location>
        <begin position="1"/>
        <end position="180"/>
    </location>
</feature>
<dbReference type="InterPro" id="IPR023048">
    <property type="entry name" value="NADH:quinone_OxRdtase_FMN_depd"/>
</dbReference>
<dbReference type="STRING" id="344882.ABB29_04570"/>
<name>A0A0R0CXH6_9GAMM</name>
<comment type="caution">
    <text evidence="8">The sequence shown here is derived from an EMBL/GenBank/DDBJ whole genome shotgun (WGS) entry which is preliminary data.</text>
</comment>
<comment type="subunit">
    <text evidence="6">Homodimer.</text>
</comment>
<keyword evidence="3 6" id="KW-0560">Oxidoreductase</keyword>
<keyword evidence="4 6" id="KW-0520">NAD</keyword>
<evidence type="ECO:0000259" key="7">
    <source>
        <dbReference type="Pfam" id="PF02525"/>
    </source>
</evidence>
<dbReference type="GO" id="GO:0010181">
    <property type="term" value="F:FMN binding"/>
    <property type="evidence" value="ECO:0007669"/>
    <property type="project" value="UniProtKB-UniRule"/>
</dbReference>
<gene>
    <name evidence="6" type="primary">azoR</name>
    <name evidence="8" type="ORF">ABB29_04570</name>
</gene>
<dbReference type="InterPro" id="IPR003680">
    <property type="entry name" value="Flavodoxin_fold"/>
</dbReference>
<sequence length="189" mass="20037">MKLLHIDSSALGAQSVSRELSAAIVARWADTVPGLEVIHRDLDSEPLPHLTGKSLAGADADEAARTLAQFQQADVLVIGAPMYNFSVPSTLKAWIDRIAVAGKTFRYTENGPEGLAGGKTVIIASARGGIHSNAPTDFQEPFLRQVFGFLGITDIHFVRAEGIAYSPQHRTDAIAAALASIPAPLRKAA</sequence>
<accession>A0A0R0CXH6</accession>
<dbReference type="SUPFAM" id="SSF52218">
    <property type="entry name" value="Flavoproteins"/>
    <property type="match status" value="1"/>
</dbReference>
<dbReference type="Proteomes" id="UP000052052">
    <property type="component" value="Unassembled WGS sequence"/>
</dbReference>
<evidence type="ECO:0000256" key="2">
    <source>
        <dbReference type="ARBA" id="ARBA00022643"/>
    </source>
</evidence>
<evidence type="ECO:0000256" key="5">
    <source>
        <dbReference type="ARBA" id="ARBA00048542"/>
    </source>
</evidence>
<keyword evidence="2 6" id="KW-0288">FMN</keyword>
<keyword evidence="1 6" id="KW-0285">Flavoprotein</keyword>
<protein>
    <recommendedName>
        <fullName evidence="6">FMN dependent NADH:quinone oxidoreductase</fullName>
        <ecNumber evidence="6">1.6.5.-</ecNumber>
    </recommendedName>
    <alternativeName>
        <fullName evidence="6">Azo-dye reductase</fullName>
    </alternativeName>
    <alternativeName>
        <fullName evidence="6">FMN-dependent NADH-azo compound oxidoreductase</fullName>
    </alternativeName>
    <alternativeName>
        <fullName evidence="6">FMN-dependent NADH-azoreductase</fullName>
        <ecNumber evidence="6">1.7.1.17</ecNumber>
    </alternativeName>
</protein>
<comment type="similarity">
    <text evidence="6">Belongs to the azoreductase type 1 family.</text>
</comment>
<keyword evidence="9" id="KW-1185">Reference proteome</keyword>
<dbReference type="EC" id="1.6.5.-" evidence="6"/>
<comment type="function">
    <text evidence="6">Also exhibits azoreductase activity. Catalyzes the reductive cleavage of the azo bond in aromatic azo compounds to the corresponding amines.</text>
</comment>
<evidence type="ECO:0000313" key="8">
    <source>
        <dbReference type="EMBL" id="KRG71098.1"/>
    </source>
</evidence>
<dbReference type="PATRIC" id="fig|344882.3.peg.2252"/>
<dbReference type="PANTHER" id="PTHR43741">
    <property type="entry name" value="FMN-DEPENDENT NADH-AZOREDUCTASE 1"/>
    <property type="match status" value="1"/>
</dbReference>
<feature type="binding site" evidence="6">
    <location>
        <begin position="15"/>
        <end position="17"/>
    </location>
    <ligand>
        <name>FMN</name>
        <dbReference type="ChEBI" id="CHEBI:58210"/>
    </ligand>
</feature>
<dbReference type="PANTHER" id="PTHR43741:SF4">
    <property type="entry name" value="FMN-DEPENDENT NADH:QUINONE OXIDOREDUCTASE"/>
    <property type="match status" value="1"/>
</dbReference>
<proteinExistence type="inferred from homology"/>
<dbReference type="GO" id="GO:0016652">
    <property type="term" value="F:oxidoreductase activity, acting on NAD(P)H as acceptor"/>
    <property type="evidence" value="ECO:0007669"/>
    <property type="project" value="UniProtKB-UniRule"/>
</dbReference>
<dbReference type="HAMAP" id="MF_01216">
    <property type="entry name" value="Azoreductase_type1"/>
    <property type="match status" value="1"/>
</dbReference>
<evidence type="ECO:0000256" key="6">
    <source>
        <dbReference type="HAMAP-Rule" id="MF_01216"/>
    </source>
</evidence>
<comment type="caution">
    <text evidence="6">Lacks conserved residue(s) required for the propagation of feature annotation.</text>
</comment>
<comment type="catalytic activity">
    <reaction evidence="5">
        <text>N,N-dimethyl-1,4-phenylenediamine + anthranilate + 2 NAD(+) = 2-(4-dimethylaminophenyl)diazenylbenzoate + 2 NADH + 2 H(+)</text>
        <dbReference type="Rhea" id="RHEA:55872"/>
        <dbReference type="ChEBI" id="CHEBI:15378"/>
        <dbReference type="ChEBI" id="CHEBI:15783"/>
        <dbReference type="ChEBI" id="CHEBI:16567"/>
        <dbReference type="ChEBI" id="CHEBI:57540"/>
        <dbReference type="ChEBI" id="CHEBI:57945"/>
        <dbReference type="ChEBI" id="CHEBI:71579"/>
        <dbReference type="EC" id="1.7.1.17"/>
    </reaction>
    <physiologicalReaction direction="right-to-left" evidence="5">
        <dbReference type="Rhea" id="RHEA:55874"/>
    </physiologicalReaction>
</comment>
<reference evidence="8 9" key="1">
    <citation type="submission" date="2015-05" db="EMBL/GenBank/DDBJ databases">
        <title>Genome sequencing and analysis of members of genus Stenotrophomonas.</title>
        <authorList>
            <person name="Patil P.P."/>
            <person name="Midha S."/>
            <person name="Patil P.B."/>
        </authorList>
    </citation>
    <scope>NUCLEOTIDE SEQUENCE [LARGE SCALE GENOMIC DNA]</scope>
    <source>
        <strain evidence="8 9">DSM 21858</strain>
    </source>
</reference>
<dbReference type="Gene3D" id="3.40.50.360">
    <property type="match status" value="1"/>
</dbReference>
<dbReference type="Pfam" id="PF02525">
    <property type="entry name" value="Flavodoxin_2"/>
    <property type="match status" value="1"/>
</dbReference>
<feature type="binding site" evidence="6">
    <location>
        <position position="9"/>
    </location>
    <ligand>
        <name>FMN</name>
        <dbReference type="ChEBI" id="CHEBI:58210"/>
    </ligand>
</feature>
<comment type="cofactor">
    <cofactor evidence="6">
        <name>FMN</name>
        <dbReference type="ChEBI" id="CHEBI:58210"/>
    </cofactor>
    <text evidence="6">Binds 1 FMN per subunit.</text>
</comment>
<dbReference type="InterPro" id="IPR029039">
    <property type="entry name" value="Flavoprotein-like_sf"/>
</dbReference>
<dbReference type="GO" id="GO:0016655">
    <property type="term" value="F:oxidoreductase activity, acting on NAD(P)H, quinone or similar compound as acceptor"/>
    <property type="evidence" value="ECO:0007669"/>
    <property type="project" value="InterPro"/>
</dbReference>
<evidence type="ECO:0000313" key="9">
    <source>
        <dbReference type="Proteomes" id="UP000052052"/>
    </source>
</evidence>
<feature type="binding site" evidence="6">
    <location>
        <begin position="82"/>
        <end position="85"/>
    </location>
    <ligand>
        <name>FMN</name>
        <dbReference type="ChEBI" id="CHEBI:58210"/>
    </ligand>
</feature>